<dbReference type="GO" id="GO:0003700">
    <property type="term" value="F:DNA-binding transcription factor activity"/>
    <property type="evidence" value="ECO:0007669"/>
    <property type="project" value="InterPro"/>
</dbReference>
<feature type="transmembrane region" description="Helical" evidence="4">
    <location>
        <begin position="40"/>
        <end position="61"/>
    </location>
</feature>
<keyword evidence="4" id="KW-0812">Transmembrane</keyword>
<feature type="transmembrane region" description="Helical" evidence="4">
    <location>
        <begin position="110"/>
        <end position="129"/>
    </location>
</feature>
<accession>A0A0M6ZYX1</accession>
<feature type="transmembrane region" description="Helical" evidence="4">
    <location>
        <begin position="73"/>
        <end position="90"/>
    </location>
</feature>
<evidence type="ECO:0000259" key="5">
    <source>
        <dbReference type="PROSITE" id="PS01124"/>
    </source>
</evidence>
<proteinExistence type="predicted"/>
<dbReference type="InterPro" id="IPR009057">
    <property type="entry name" value="Homeodomain-like_sf"/>
</dbReference>
<dbReference type="PROSITE" id="PS00041">
    <property type="entry name" value="HTH_ARAC_FAMILY_1"/>
    <property type="match status" value="1"/>
</dbReference>
<keyword evidence="1" id="KW-0805">Transcription regulation</keyword>
<evidence type="ECO:0000313" key="6">
    <source>
        <dbReference type="EMBL" id="CTQ74500.1"/>
    </source>
</evidence>
<keyword evidence="4" id="KW-1133">Transmembrane helix</keyword>
<dbReference type="Pfam" id="PF12833">
    <property type="entry name" value="HTH_18"/>
    <property type="match status" value="1"/>
</dbReference>
<dbReference type="SMART" id="SM00342">
    <property type="entry name" value="HTH_ARAC"/>
    <property type="match status" value="1"/>
</dbReference>
<protein>
    <submittedName>
        <fullName evidence="6">Bacillibactin transport regulator</fullName>
    </submittedName>
</protein>
<dbReference type="GO" id="GO:0043565">
    <property type="term" value="F:sequence-specific DNA binding"/>
    <property type="evidence" value="ECO:0007669"/>
    <property type="project" value="InterPro"/>
</dbReference>
<feature type="transmembrane region" description="Helical" evidence="4">
    <location>
        <begin position="195"/>
        <end position="214"/>
    </location>
</feature>
<dbReference type="PRINTS" id="PR00032">
    <property type="entry name" value="HTHARAC"/>
</dbReference>
<dbReference type="STRING" id="311410.LA5095_00934"/>
<dbReference type="RefSeq" id="WP_144436068.1">
    <property type="nucleotide sequence ID" value="NZ_CXWC01000011.1"/>
</dbReference>
<dbReference type="PANTHER" id="PTHR43280:SF29">
    <property type="entry name" value="ARAC-FAMILY TRANSCRIPTIONAL REGULATOR"/>
    <property type="match status" value="1"/>
</dbReference>
<evidence type="ECO:0000256" key="2">
    <source>
        <dbReference type="ARBA" id="ARBA00023125"/>
    </source>
</evidence>
<evidence type="ECO:0000313" key="7">
    <source>
        <dbReference type="Proteomes" id="UP000049983"/>
    </source>
</evidence>
<dbReference type="PANTHER" id="PTHR43280">
    <property type="entry name" value="ARAC-FAMILY TRANSCRIPTIONAL REGULATOR"/>
    <property type="match status" value="1"/>
</dbReference>
<dbReference type="AlphaFoldDB" id="A0A0M6ZYX1"/>
<name>A0A0M6ZYX1_9HYPH</name>
<dbReference type="Gene3D" id="1.10.10.60">
    <property type="entry name" value="Homeodomain-like"/>
    <property type="match status" value="2"/>
</dbReference>
<dbReference type="PROSITE" id="PS01124">
    <property type="entry name" value="HTH_ARAC_FAMILY_2"/>
    <property type="match status" value="1"/>
</dbReference>
<reference evidence="7" key="1">
    <citation type="submission" date="2015-07" db="EMBL/GenBank/DDBJ databases">
        <authorList>
            <person name="Rodrigo-Torres Lidia"/>
            <person name="Arahal R.David."/>
        </authorList>
    </citation>
    <scope>NUCLEOTIDE SEQUENCE [LARGE SCALE GENOMIC DNA]</scope>
    <source>
        <strain evidence="7">CECT 5096</strain>
    </source>
</reference>
<keyword evidence="2" id="KW-0238">DNA-binding</keyword>
<evidence type="ECO:0000256" key="1">
    <source>
        <dbReference type="ARBA" id="ARBA00023015"/>
    </source>
</evidence>
<feature type="domain" description="HTH araC/xylS-type" evidence="5">
    <location>
        <begin position="287"/>
        <end position="388"/>
    </location>
</feature>
<keyword evidence="3" id="KW-0804">Transcription</keyword>
<evidence type="ECO:0000256" key="4">
    <source>
        <dbReference type="SAM" id="Phobius"/>
    </source>
</evidence>
<dbReference type="OrthoDB" id="186587at2"/>
<keyword evidence="7" id="KW-1185">Reference proteome</keyword>
<dbReference type="SUPFAM" id="SSF46689">
    <property type="entry name" value="Homeodomain-like"/>
    <property type="match status" value="1"/>
</dbReference>
<dbReference type="InterPro" id="IPR020449">
    <property type="entry name" value="Tscrpt_reg_AraC-type_HTH"/>
</dbReference>
<dbReference type="GeneID" id="97671389"/>
<gene>
    <name evidence="6" type="primary">btr_2</name>
    <name evidence="6" type="ORF">LA5096_04072</name>
</gene>
<evidence type="ECO:0000256" key="3">
    <source>
        <dbReference type="ARBA" id="ARBA00023163"/>
    </source>
</evidence>
<dbReference type="Proteomes" id="UP000049983">
    <property type="component" value="Unassembled WGS sequence"/>
</dbReference>
<organism evidence="6 7">
    <name type="scientific">Roseibium album</name>
    <dbReference type="NCBI Taxonomy" id="311410"/>
    <lineage>
        <taxon>Bacteria</taxon>
        <taxon>Pseudomonadati</taxon>
        <taxon>Pseudomonadota</taxon>
        <taxon>Alphaproteobacteria</taxon>
        <taxon>Hyphomicrobiales</taxon>
        <taxon>Stappiaceae</taxon>
        <taxon>Roseibium</taxon>
    </lineage>
</organism>
<sequence>MTFDTNVLLAATVSATLTVAALAALINWSQRRVNPSRMTLAAFFAVFAISEVDSIVAVLIQTSPKAVRNGSEFVGFAANFWLGPIFFIYVREIAGRRCNSGDRRSMARHFLLPVSATVFAIGTFLLLDVMRDTRHPVSSSEFEALVLSFLHYGFMFLTVALAVQWAVYVAWVLVTQAQHLERLKQYYASTEGMELRWVSVLACALGIYVLQHLIGQIMVLQGRQDFVGPLFDGFLVLVVIFALALWSLRPSPDLDNATGILAEIETPKDKKYEKSALDSSQSERIARKLVRAMEEDCLYRDPNLTLSMLAQHVGVSLNYVSQTLNQNLGQSFFEFVNSWRIREAMPLVEKGEATVLAIAYEVGFNSRSSFYSAFKRETGQTPTSYKSGSARP</sequence>
<keyword evidence="4" id="KW-0472">Membrane</keyword>
<feature type="transmembrane region" description="Helical" evidence="4">
    <location>
        <begin position="226"/>
        <end position="246"/>
    </location>
</feature>
<feature type="transmembrane region" description="Helical" evidence="4">
    <location>
        <begin position="6"/>
        <end position="28"/>
    </location>
</feature>
<dbReference type="InterPro" id="IPR018060">
    <property type="entry name" value="HTH_AraC"/>
</dbReference>
<dbReference type="InterPro" id="IPR018062">
    <property type="entry name" value="HTH_AraC-typ_CS"/>
</dbReference>
<feature type="transmembrane region" description="Helical" evidence="4">
    <location>
        <begin position="149"/>
        <end position="174"/>
    </location>
</feature>
<dbReference type="EMBL" id="CXWC01000011">
    <property type="protein sequence ID" value="CTQ74500.1"/>
    <property type="molecule type" value="Genomic_DNA"/>
</dbReference>